<reference evidence="2 3" key="1">
    <citation type="journal article" date="2020" name="ISME J.">
        <title>Comparative genomics reveals insights into cyanobacterial evolution and habitat adaptation.</title>
        <authorList>
            <person name="Chen M.Y."/>
            <person name="Teng W.K."/>
            <person name="Zhao L."/>
            <person name="Hu C.X."/>
            <person name="Zhou Y.K."/>
            <person name="Han B.P."/>
            <person name="Song L.R."/>
            <person name="Shu W.S."/>
        </authorList>
    </citation>
    <scope>NUCLEOTIDE SEQUENCE [LARGE SCALE GENOMIC DNA]</scope>
    <source>
        <strain evidence="2 3">FACHB-159</strain>
    </source>
</reference>
<feature type="transmembrane region" description="Helical" evidence="1">
    <location>
        <begin position="89"/>
        <end position="110"/>
    </location>
</feature>
<sequence length="161" mass="18736">MIETQSLNLSFEKIWNQIDPEIKNTFDEEQIKAIKKSLTASSKSPHYLDLRISVPIAKLSFYLVLLGGKERRSKKRLQYEKSLHPLWTPINSLFLIGALMILSASILAIFSDVLSSVSYTFSSLEENPTSIPWIDNEFDCQYTRRTWRDNKCWDSEHNPMF</sequence>
<keyword evidence="3" id="KW-1185">Reference proteome</keyword>
<comment type="caution">
    <text evidence="2">The sequence shown here is derived from an EMBL/GenBank/DDBJ whole genome shotgun (WGS) entry which is preliminary data.</text>
</comment>
<feature type="transmembrane region" description="Helical" evidence="1">
    <location>
        <begin position="50"/>
        <end position="68"/>
    </location>
</feature>
<accession>A0ABR8KDZ8</accession>
<name>A0ABR8KDZ8_9NOSO</name>
<organism evidence="2 3">
    <name type="scientific">Nostoc paludosum FACHB-159</name>
    <dbReference type="NCBI Taxonomy" id="2692908"/>
    <lineage>
        <taxon>Bacteria</taxon>
        <taxon>Bacillati</taxon>
        <taxon>Cyanobacteriota</taxon>
        <taxon>Cyanophyceae</taxon>
        <taxon>Nostocales</taxon>
        <taxon>Nostocaceae</taxon>
        <taxon>Nostoc</taxon>
    </lineage>
</organism>
<evidence type="ECO:0000256" key="1">
    <source>
        <dbReference type="SAM" id="Phobius"/>
    </source>
</evidence>
<dbReference type="RefSeq" id="WP_190956961.1">
    <property type="nucleotide sequence ID" value="NZ_JACJTU010000020.1"/>
</dbReference>
<protein>
    <submittedName>
        <fullName evidence="2">Uncharacterized protein</fullName>
    </submittedName>
</protein>
<keyword evidence="1" id="KW-0472">Membrane</keyword>
<dbReference type="Proteomes" id="UP000637383">
    <property type="component" value="Unassembled WGS sequence"/>
</dbReference>
<gene>
    <name evidence="2" type="ORF">H6H03_20955</name>
</gene>
<keyword evidence="1" id="KW-0812">Transmembrane</keyword>
<evidence type="ECO:0000313" key="2">
    <source>
        <dbReference type="EMBL" id="MBD2736327.1"/>
    </source>
</evidence>
<dbReference type="EMBL" id="JACJTU010000020">
    <property type="protein sequence ID" value="MBD2736327.1"/>
    <property type="molecule type" value="Genomic_DNA"/>
</dbReference>
<proteinExistence type="predicted"/>
<keyword evidence="1" id="KW-1133">Transmembrane helix</keyword>
<evidence type="ECO:0000313" key="3">
    <source>
        <dbReference type="Proteomes" id="UP000637383"/>
    </source>
</evidence>